<organism evidence="1 2">
    <name type="scientific">Eptatretus burgeri</name>
    <name type="common">Inshore hagfish</name>
    <dbReference type="NCBI Taxonomy" id="7764"/>
    <lineage>
        <taxon>Eukaryota</taxon>
        <taxon>Metazoa</taxon>
        <taxon>Chordata</taxon>
        <taxon>Craniata</taxon>
        <taxon>Vertebrata</taxon>
        <taxon>Cyclostomata</taxon>
        <taxon>Myxini</taxon>
        <taxon>Myxiniformes</taxon>
        <taxon>Myxinidae</taxon>
        <taxon>Eptatretinae</taxon>
        <taxon>Eptatretus</taxon>
    </lineage>
</organism>
<sequence length="253" mass="29548">MVKNTSRYKEKFLLPILMKIWYVGRGRWVIPNDIYFPGFEVRVKVTKVVKVAIFKTYLVCHFRRYLTTNVSSIMIVKKHYRYDRHPHMGVIFYINDLDSGVKSRLSKFADDTKLGGEVDSRGDGDQIKETIDTCIVWEKDWQIEFNLIKWKVFGMGKNNKNRDYMMQGVIFERVTQEKDLGVAIDMGGKHAAQCQAAIVIANRVLGCIHRGVIYKSKEVVLTSYRNLVRPHLEYCVQNNVCTSRILWSLQLRK</sequence>
<keyword evidence="2" id="KW-1185">Reference proteome</keyword>
<evidence type="ECO:0008006" key="3">
    <source>
        <dbReference type="Google" id="ProtNLM"/>
    </source>
</evidence>
<dbReference type="PANTHER" id="PTHR33332">
    <property type="entry name" value="REVERSE TRANSCRIPTASE DOMAIN-CONTAINING PROTEIN"/>
    <property type="match status" value="1"/>
</dbReference>
<reference evidence="1" key="2">
    <citation type="submission" date="2025-09" db="UniProtKB">
        <authorList>
            <consortium name="Ensembl"/>
        </authorList>
    </citation>
    <scope>IDENTIFICATION</scope>
</reference>
<dbReference type="AlphaFoldDB" id="A0A8C4NI98"/>
<dbReference type="Ensembl" id="ENSEBUT00000003199.1">
    <property type="protein sequence ID" value="ENSEBUP00000002837.1"/>
    <property type="gene ID" value="ENSEBUG00000002139.1"/>
</dbReference>
<evidence type="ECO:0000313" key="2">
    <source>
        <dbReference type="Proteomes" id="UP000694388"/>
    </source>
</evidence>
<accession>A0A8C4NI98</accession>
<protein>
    <recommendedName>
        <fullName evidence="3">Reverse transcriptase domain-containing protein</fullName>
    </recommendedName>
</protein>
<dbReference type="GeneTree" id="ENSGT01150000286902"/>
<dbReference type="Proteomes" id="UP000694388">
    <property type="component" value="Unplaced"/>
</dbReference>
<reference evidence="1" key="1">
    <citation type="submission" date="2025-08" db="UniProtKB">
        <authorList>
            <consortium name="Ensembl"/>
        </authorList>
    </citation>
    <scope>IDENTIFICATION</scope>
</reference>
<evidence type="ECO:0000313" key="1">
    <source>
        <dbReference type="Ensembl" id="ENSEBUP00000002837.1"/>
    </source>
</evidence>
<name>A0A8C4NI98_EPTBU</name>
<proteinExistence type="predicted"/>